<proteinExistence type="predicted"/>
<protein>
    <submittedName>
        <fullName evidence="1">Uncharacterized protein</fullName>
    </submittedName>
</protein>
<accession>A0ACB0I7H2</accession>
<reference evidence="1" key="1">
    <citation type="submission" date="2023-10" db="EMBL/GenBank/DDBJ databases">
        <authorList>
            <person name="Rodriguez Cubillos JULIANA M."/>
            <person name="De Vega J."/>
        </authorList>
    </citation>
    <scope>NUCLEOTIDE SEQUENCE</scope>
</reference>
<sequence length="97" mass="11198">MALASIHSLLLFLLGVMLLTSSLLAATTLQENPPNDYKYPKRLPAPQRPKIIVPYPREPPINDPLIYRNGAYYERIRSRLINYRTTLIFYRPLISAN</sequence>
<name>A0ACB0I7H2_TRIPR</name>
<gene>
    <name evidence="1" type="ORF">MILVUS5_LOCUS348</name>
</gene>
<organism evidence="1 2">
    <name type="scientific">Trifolium pratense</name>
    <name type="common">Red clover</name>
    <dbReference type="NCBI Taxonomy" id="57577"/>
    <lineage>
        <taxon>Eukaryota</taxon>
        <taxon>Viridiplantae</taxon>
        <taxon>Streptophyta</taxon>
        <taxon>Embryophyta</taxon>
        <taxon>Tracheophyta</taxon>
        <taxon>Spermatophyta</taxon>
        <taxon>Magnoliopsida</taxon>
        <taxon>eudicotyledons</taxon>
        <taxon>Gunneridae</taxon>
        <taxon>Pentapetalae</taxon>
        <taxon>rosids</taxon>
        <taxon>fabids</taxon>
        <taxon>Fabales</taxon>
        <taxon>Fabaceae</taxon>
        <taxon>Papilionoideae</taxon>
        <taxon>50 kb inversion clade</taxon>
        <taxon>NPAAA clade</taxon>
        <taxon>Hologalegina</taxon>
        <taxon>IRL clade</taxon>
        <taxon>Trifolieae</taxon>
        <taxon>Trifolium</taxon>
    </lineage>
</organism>
<evidence type="ECO:0000313" key="1">
    <source>
        <dbReference type="EMBL" id="CAJ2628024.1"/>
    </source>
</evidence>
<comment type="caution">
    <text evidence="1">The sequence shown here is derived from an EMBL/GenBank/DDBJ whole genome shotgun (WGS) entry which is preliminary data.</text>
</comment>
<evidence type="ECO:0000313" key="2">
    <source>
        <dbReference type="Proteomes" id="UP001177021"/>
    </source>
</evidence>
<keyword evidence="2" id="KW-1185">Reference proteome</keyword>
<dbReference type="Proteomes" id="UP001177021">
    <property type="component" value="Unassembled WGS sequence"/>
</dbReference>
<dbReference type="EMBL" id="CASHSV030000001">
    <property type="protein sequence ID" value="CAJ2628024.1"/>
    <property type="molecule type" value="Genomic_DNA"/>
</dbReference>